<dbReference type="EMBL" id="LJNI01000153">
    <property type="protein sequence ID" value="KPJ70866.1"/>
    <property type="molecule type" value="Genomic_DNA"/>
</dbReference>
<protein>
    <recommendedName>
        <fullName evidence="1">DNA-directed DNA polymerase</fullName>
        <ecNumber evidence="1">2.7.7.7</ecNumber>
    </recommendedName>
</protein>
<dbReference type="GO" id="GO:0000166">
    <property type="term" value="F:nucleotide binding"/>
    <property type="evidence" value="ECO:0007669"/>
    <property type="project" value="InterPro"/>
</dbReference>
<keyword evidence="2" id="KW-0808">Transferase</keyword>
<feature type="domain" description="DNA-directed DNA polymerase family B multifunctional" evidence="5">
    <location>
        <begin position="16"/>
        <end position="167"/>
    </location>
</feature>
<dbReference type="EC" id="2.7.7.7" evidence="1"/>
<dbReference type="AlphaFoldDB" id="A0A0S7Y7Y6"/>
<proteinExistence type="predicted"/>
<dbReference type="GO" id="GO:0003887">
    <property type="term" value="F:DNA-directed DNA polymerase activity"/>
    <property type="evidence" value="ECO:0007669"/>
    <property type="project" value="UniProtKB-KW"/>
</dbReference>
<dbReference type="GO" id="GO:0006261">
    <property type="term" value="P:DNA-templated DNA replication"/>
    <property type="evidence" value="ECO:0007669"/>
    <property type="project" value="TreeGrafter"/>
</dbReference>
<dbReference type="InterPro" id="IPR006134">
    <property type="entry name" value="DNA-dir_DNA_pol_B_multi_dom"/>
</dbReference>
<keyword evidence="3" id="KW-0548">Nucleotidyltransferase</keyword>
<dbReference type="PANTHER" id="PTHR10322:SF23">
    <property type="entry name" value="DNA POLYMERASE DELTA CATALYTIC SUBUNIT"/>
    <property type="match status" value="1"/>
</dbReference>
<dbReference type="SUPFAM" id="SSF56672">
    <property type="entry name" value="DNA/RNA polymerases"/>
    <property type="match status" value="1"/>
</dbReference>
<dbReference type="InterPro" id="IPR042087">
    <property type="entry name" value="DNA_pol_B_thumb"/>
</dbReference>
<evidence type="ECO:0000313" key="6">
    <source>
        <dbReference type="EMBL" id="KPJ70866.1"/>
    </source>
</evidence>
<evidence type="ECO:0000256" key="3">
    <source>
        <dbReference type="ARBA" id="ARBA00022695"/>
    </source>
</evidence>
<evidence type="ECO:0000256" key="2">
    <source>
        <dbReference type="ARBA" id="ARBA00022679"/>
    </source>
</evidence>
<dbReference type="Pfam" id="PF00136">
    <property type="entry name" value="DNA_pol_B"/>
    <property type="match status" value="1"/>
</dbReference>
<dbReference type="InterPro" id="IPR050240">
    <property type="entry name" value="DNA_pol_type-B"/>
</dbReference>
<name>A0A0S7Y7Y6_UNCT6</name>
<dbReference type="Proteomes" id="UP000051012">
    <property type="component" value="Unassembled WGS sequence"/>
</dbReference>
<evidence type="ECO:0000256" key="1">
    <source>
        <dbReference type="ARBA" id="ARBA00012417"/>
    </source>
</evidence>
<gene>
    <name evidence="6" type="ORF">AMJ52_09330</name>
</gene>
<accession>A0A0S7Y7Y6</accession>
<sequence length="222" mass="25578">VVFLPCKTTGIGALNRYYGIFQNGEMKLRGIELRKHDTPPFVNEAQRMILNELSHANNAKEFTSRLPQAIGILKAMTQRLQEGKVPLQDLVLTKAVSRQLDEYSVMTNSVAALKQMEKRGYRVEPGEYIRFVITDGRSRNSERKVKVAEFIRGDEKPDFAEYLKLLCRSGQTMFLPFGYTEEKLLKLIRKGNYPSKYVKSTSIPISKEHRPRETVGYVMQRR</sequence>
<dbReference type="GO" id="GO:0003677">
    <property type="term" value="F:DNA binding"/>
    <property type="evidence" value="ECO:0007669"/>
    <property type="project" value="InterPro"/>
</dbReference>
<feature type="non-terminal residue" evidence="6">
    <location>
        <position position="1"/>
    </location>
</feature>
<evidence type="ECO:0000313" key="7">
    <source>
        <dbReference type="Proteomes" id="UP000051012"/>
    </source>
</evidence>
<organism evidence="6 7">
    <name type="scientific">candidate division TA06 bacterium DG_78</name>
    <dbReference type="NCBI Taxonomy" id="1703772"/>
    <lineage>
        <taxon>Bacteria</taxon>
        <taxon>Bacteria division TA06</taxon>
    </lineage>
</organism>
<dbReference type="PANTHER" id="PTHR10322">
    <property type="entry name" value="DNA POLYMERASE CATALYTIC SUBUNIT"/>
    <property type="match status" value="1"/>
</dbReference>
<evidence type="ECO:0000256" key="4">
    <source>
        <dbReference type="ARBA" id="ARBA00022932"/>
    </source>
</evidence>
<keyword evidence="4" id="KW-0239">DNA-directed DNA polymerase</keyword>
<comment type="caution">
    <text evidence="6">The sequence shown here is derived from an EMBL/GenBank/DDBJ whole genome shotgun (WGS) entry which is preliminary data.</text>
</comment>
<reference evidence="6 7" key="1">
    <citation type="journal article" date="2015" name="Microbiome">
        <title>Genomic resolution of linkages in carbon, nitrogen, and sulfur cycling among widespread estuary sediment bacteria.</title>
        <authorList>
            <person name="Baker B.J."/>
            <person name="Lazar C.S."/>
            <person name="Teske A.P."/>
            <person name="Dick G.J."/>
        </authorList>
    </citation>
    <scope>NUCLEOTIDE SEQUENCE [LARGE SCALE GENOMIC DNA]</scope>
    <source>
        <strain evidence="6">DG_78</strain>
    </source>
</reference>
<evidence type="ECO:0000259" key="5">
    <source>
        <dbReference type="Pfam" id="PF00136"/>
    </source>
</evidence>
<dbReference type="InterPro" id="IPR043502">
    <property type="entry name" value="DNA/RNA_pol_sf"/>
</dbReference>
<dbReference type="Gene3D" id="1.10.132.60">
    <property type="entry name" value="DNA polymerase family B, C-terminal domain"/>
    <property type="match status" value="1"/>
</dbReference>